<dbReference type="InterPro" id="IPR057670">
    <property type="entry name" value="SH3_retrovirus"/>
</dbReference>
<feature type="domain" description="Retroviral polymerase SH3-like" evidence="6">
    <location>
        <begin position="62"/>
        <end position="115"/>
    </location>
</feature>
<sequence length="353" mass="39731">MARCMVFACGLPLSFWGDAVQYAAYILNRAPTNANPGRASPLKILTKQTPQLGKIVVFGSSCTVQRDPTNKNFSQRAQQGMIIGIGEEVKGYRVYLPKDKKVVTSQHVQNIETLNKTQNLHVQRLYQDRDSAEAEQESREQGSGAANQGSAGKENGTKVRRKVRKKSSKKKTWTRERHGPRNYKEAMHSQSKVGRMKAMVEELKALEGNSVWEQTFGVNYSVTFAAVIDMTCVKLILVLARKWRVPAKHGDVPNAYVKADKEEDLWIYIRVPQGMKVSEEILKELGVETDAKVALELKKALYGLKQAGRLWSKLLHAKLEEIGFHQSLVDMCVYYRYKAGVLIVVGVYVDDLL</sequence>
<dbReference type="OrthoDB" id="111473at2759"/>
<keyword evidence="1" id="KW-0479">Metal-binding</keyword>
<dbReference type="PANTHER" id="PTHR42648">
    <property type="entry name" value="TRANSPOSASE, PUTATIVE-RELATED"/>
    <property type="match status" value="1"/>
</dbReference>
<keyword evidence="8" id="KW-1185">Reference proteome</keyword>
<organism evidence="7 8">
    <name type="scientific">Phytophthora megakarya</name>
    <dbReference type="NCBI Taxonomy" id="4795"/>
    <lineage>
        <taxon>Eukaryota</taxon>
        <taxon>Sar</taxon>
        <taxon>Stramenopiles</taxon>
        <taxon>Oomycota</taxon>
        <taxon>Peronosporomycetes</taxon>
        <taxon>Peronosporales</taxon>
        <taxon>Peronosporaceae</taxon>
        <taxon>Phytophthora</taxon>
    </lineage>
</organism>
<evidence type="ECO:0000259" key="6">
    <source>
        <dbReference type="Pfam" id="PF25597"/>
    </source>
</evidence>
<feature type="region of interest" description="Disordered" evidence="3">
    <location>
        <begin position="128"/>
        <end position="191"/>
    </location>
</feature>
<dbReference type="AlphaFoldDB" id="A0A225WD65"/>
<dbReference type="InterPro" id="IPR039537">
    <property type="entry name" value="Retrotran_Ty1/copia-like"/>
</dbReference>
<dbReference type="Pfam" id="PF07727">
    <property type="entry name" value="RVT_2"/>
    <property type="match status" value="1"/>
</dbReference>
<feature type="compositionally biased region" description="Low complexity" evidence="3">
    <location>
        <begin position="141"/>
        <end position="152"/>
    </location>
</feature>
<accession>A0A225WD65</accession>
<evidence type="ECO:0000313" key="7">
    <source>
        <dbReference type="EMBL" id="OWZ15198.1"/>
    </source>
</evidence>
<evidence type="ECO:0000259" key="5">
    <source>
        <dbReference type="Pfam" id="PF07727"/>
    </source>
</evidence>
<evidence type="ECO:0000313" key="8">
    <source>
        <dbReference type="Proteomes" id="UP000198211"/>
    </source>
</evidence>
<dbReference type="Proteomes" id="UP000198211">
    <property type="component" value="Unassembled WGS sequence"/>
</dbReference>
<evidence type="ECO:0000256" key="4">
    <source>
        <dbReference type="SAM" id="SignalP"/>
    </source>
</evidence>
<evidence type="ECO:0000256" key="1">
    <source>
        <dbReference type="ARBA" id="ARBA00022723"/>
    </source>
</evidence>
<dbReference type="Pfam" id="PF25597">
    <property type="entry name" value="SH3_retrovirus"/>
    <property type="match status" value="1"/>
</dbReference>
<dbReference type="GO" id="GO:0016787">
    <property type="term" value="F:hydrolase activity"/>
    <property type="evidence" value="ECO:0007669"/>
    <property type="project" value="UniProtKB-KW"/>
</dbReference>
<evidence type="ECO:0000256" key="3">
    <source>
        <dbReference type="SAM" id="MobiDB-lite"/>
    </source>
</evidence>
<feature type="compositionally biased region" description="Basic and acidic residues" evidence="3">
    <location>
        <begin position="128"/>
        <end position="140"/>
    </location>
</feature>
<keyword evidence="2" id="KW-0378">Hydrolase</keyword>
<dbReference type="EMBL" id="NBNE01001175">
    <property type="protein sequence ID" value="OWZ15198.1"/>
    <property type="molecule type" value="Genomic_DNA"/>
</dbReference>
<dbReference type="InterPro" id="IPR013103">
    <property type="entry name" value="RVT_2"/>
</dbReference>
<dbReference type="PANTHER" id="PTHR42648:SF28">
    <property type="entry name" value="TRANSPOSON-ENCODED PROTEIN WITH RIBONUCLEASE H-LIKE AND RETROVIRUS ZINC FINGER-LIKE DOMAINS"/>
    <property type="match status" value="1"/>
</dbReference>
<name>A0A225WD65_9STRA</name>
<feature type="domain" description="Reverse transcriptase Ty1/copia-type" evidence="5">
    <location>
        <begin position="212"/>
        <end position="353"/>
    </location>
</feature>
<reference evidence="8" key="1">
    <citation type="submission" date="2017-03" db="EMBL/GenBank/DDBJ databases">
        <title>Phytopthora megakarya and P. palmivora, two closely related causual agents of cacao black pod achieved similar genome size and gene model numbers by different mechanisms.</title>
        <authorList>
            <person name="Ali S."/>
            <person name="Shao J."/>
            <person name="Larry D.J."/>
            <person name="Kronmiller B."/>
            <person name="Shen D."/>
            <person name="Strem M.D."/>
            <person name="Melnick R.L."/>
            <person name="Guiltinan M.J."/>
            <person name="Tyler B.M."/>
            <person name="Meinhardt L.W."/>
            <person name="Bailey B.A."/>
        </authorList>
    </citation>
    <scope>NUCLEOTIDE SEQUENCE [LARGE SCALE GENOMIC DNA]</scope>
    <source>
        <strain evidence="8">zdho120</strain>
    </source>
</reference>
<evidence type="ECO:0000256" key="2">
    <source>
        <dbReference type="ARBA" id="ARBA00022801"/>
    </source>
</evidence>
<comment type="caution">
    <text evidence="7">The sequence shown here is derived from an EMBL/GenBank/DDBJ whole genome shotgun (WGS) entry which is preliminary data.</text>
</comment>
<protein>
    <submittedName>
        <fullName evidence="7">Putative mitochondrial protein</fullName>
    </submittedName>
</protein>
<keyword evidence="4" id="KW-0732">Signal</keyword>
<gene>
    <name evidence="7" type="ORF">PHMEG_00011206</name>
</gene>
<proteinExistence type="predicted"/>
<feature type="signal peptide" evidence="4">
    <location>
        <begin position="1"/>
        <end position="19"/>
    </location>
</feature>
<feature type="compositionally biased region" description="Basic residues" evidence="3">
    <location>
        <begin position="158"/>
        <end position="172"/>
    </location>
</feature>
<feature type="chain" id="PRO_5013393497" evidence="4">
    <location>
        <begin position="20"/>
        <end position="353"/>
    </location>
</feature>
<dbReference type="GO" id="GO:0046872">
    <property type="term" value="F:metal ion binding"/>
    <property type="evidence" value="ECO:0007669"/>
    <property type="project" value="UniProtKB-KW"/>
</dbReference>
<feature type="compositionally biased region" description="Basic and acidic residues" evidence="3">
    <location>
        <begin position="173"/>
        <end position="187"/>
    </location>
</feature>